<dbReference type="PROSITE" id="PS51257">
    <property type="entry name" value="PROKAR_LIPOPROTEIN"/>
    <property type="match status" value="1"/>
</dbReference>
<keyword evidence="2" id="KW-0732">Signal</keyword>
<evidence type="ECO:0000313" key="5">
    <source>
        <dbReference type="Proteomes" id="UP001250214"/>
    </source>
</evidence>
<comment type="caution">
    <text evidence="4">The sequence shown here is derived from an EMBL/GenBank/DDBJ whole genome shotgun (WGS) entry which is preliminary data.</text>
</comment>
<keyword evidence="5" id="KW-1185">Reference proteome</keyword>
<feature type="compositionally biased region" description="Basic and acidic residues" evidence="1">
    <location>
        <begin position="360"/>
        <end position="379"/>
    </location>
</feature>
<dbReference type="InterPro" id="IPR012938">
    <property type="entry name" value="Glc/Sorbosone_DH"/>
</dbReference>
<dbReference type="Proteomes" id="UP001250214">
    <property type="component" value="Unassembled WGS sequence"/>
</dbReference>
<evidence type="ECO:0000256" key="1">
    <source>
        <dbReference type="SAM" id="MobiDB-lite"/>
    </source>
</evidence>
<dbReference type="PANTHER" id="PTHR19328">
    <property type="entry name" value="HEDGEHOG-INTERACTING PROTEIN"/>
    <property type="match status" value="1"/>
</dbReference>
<reference evidence="5" key="1">
    <citation type="submission" date="2023-07" db="EMBL/GenBank/DDBJ databases">
        <title>Novel species in the genus Lipingzhangella isolated from Sambhar Salt Lake.</title>
        <authorList>
            <person name="Jiya N."/>
            <person name="Kajale S."/>
            <person name="Sharma A."/>
        </authorList>
    </citation>
    <scope>NUCLEOTIDE SEQUENCE [LARGE SCALE GENOMIC DNA]</scope>
    <source>
        <strain evidence="5">LS1_29</strain>
    </source>
</reference>
<protein>
    <submittedName>
        <fullName evidence="4">PQQ-dependent sugar dehydrogenase</fullName>
    </submittedName>
</protein>
<feature type="region of interest" description="Disordered" evidence="1">
    <location>
        <begin position="358"/>
        <end position="379"/>
    </location>
</feature>
<dbReference type="Pfam" id="PF07995">
    <property type="entry name" value="GSDH"/>
    <property type="match status" value="1"/>
</dbReference>
<gene>
    <name evidence="4" type="ORF">RIF23_17020</name>
</gene>
<name>A0ABU2H9P6_9ACTN</name>
<dbReference type="SUPFAM" id="SSF50952">
    <property type="entry name" value="Soluble quinoprotein glucose dehydrogenase"/>
    <property type="match status" value="1"/>
</dbReference>
<feature type="domain" description="Glucose/Sorbosone dehydrogenase" evidence="3">
    <location>
        <begin position="59"/>
        <end position="363"/>
    </location>
</feature>
<evidence type="ECO:0000256" key="2">
    <source>
        <dbReference type="SAM" id="SignalP"/>
    </source>
</evidence>
<feature type="chain" id="PRO_5047297493" evidence="2">
    <location>
        <begin position="23"/>
        <end position="379"/>
    </location>
</feature>
<accession>A0ABU2H9P6</accession>
<organism evidence="4 5">
    <name type="scientific">Lipingzhangella rawalii</name>
    <dbReference type="NCBI Taxonomy" id="2055835"/>
    <lineage>
        <taxon>Bacteria</taxon>
        <taxon>Bacillati</taxon>
        <taxon>Actinomycetota</taxon>
        <taxon>Actinomycetes</taxon>
        <taxon>Streptosporangiales</taxon>
        <taxon>Nocardiopsidaceae</taxon>
        <taxon>Lipingzhangella</taxon>
    </lineage>
</organism>
<dbReference type="EMBL" id="JAVLVT010000009">
    <property type="protein sequence ID" value="MDS1271996.1"/>
    <property type="molecule type" value="Genomic_DNA"/>
</dbReference>
<dbReference type="InterPro" id="IPR011041">
    <property type="entry name" value="Quinoprot_gluc/sorb_DH_b-prop"/>
</dbReference>
<evidence type="ECO:0000259" key="3">
    <source>
        <dbReference type="Pfam" id="PF07995"/>
    </source>
</evidence>
<dbReference type="InterPro" id="IPR011042">
    <property type="entry name" value="6-blade_b-propeller_TolB-like"/>
</dbReference>
<dbReference type="Gene3D" id="2.120.10.30">
    <property type="entry name" value="TolB, C-terminal domain"/>
    <property type="match status" value="1"/>
</dbReference>
<feature type="signal peptide" evidence="2">
    <location>
        <begin position="1"/>
        <end position="22"/>
    </location>
</feature>
<evidence type="ECO:0000313" key="4">
    <source>
        <dbReference type="EMBL" id="MDS1271996.1"/>
    </source>
</evidence>
<feature type="compositionally biased region" description="Basic and acidic residues" evidence="1">
    <location>
        <begin position="35"/>
        <end position="45"/>
    </location>
</feature>
<proteinExistence type="predicted"/>
<dbReference type="PANTHER" id="PTHR19328:SF13">
    <property type="entry name" value="HIPL1 PROTEIN"/>
    <property type="match status" value="1"/>
</dbReference>
<feature type="region of interest" description="Disordered" evidence="1">
    <location>
        <begin position="22"/>
        <end position="53"/>
    </location>
</feature>
<sequence>MAMRRWMVLPISGALLTSVACTDAGGPPSADDPEGADHEDREEQVQRSAGEPEVLTTDLETPWGLDFLPDGTAVVTERDSAQLLRVDPDGTVRELATIEEAEPGGEGGLLGVAVSPDFVTDSLLYLYHTTPEDNRIVRMTYEEEAPGDDGPDMGEPEVVLSGIPQAANHNGGRIAFGPDEMLYVGTGDAAEPELAQDTDSLAGKVLRMTAEGEPAPDNPFDNHVYSYGHRNVQGLAWDDEELYAVEFGPDVDDEVNRIEAGQNYGWPEVTGVAEQEDYVDPVLVWEDVAEASPSGGTVVGGSIWVAALRGERLWQLPLTDGAADAGELSAEDHFVGDYGRLRSVQPTPEQDALWVMTSNRDGRGDPETDDDRILRIPLE</sequence>